<reference evidence="8 10" key="3">
    <citation type="submission" date="2019-05" db="EMBL/GenBank/DDBJ databases">
        <title>Arcobacter cibarius and Arcobacter thereius providing challenges in identification an antibiotic susceptibility and Quinolone resistance.</title>
        <authorList>
            <person name="Busch A."/>
            <person name="Hanel I."/>
            <person name="Hotzel H."/>
            <person name="Tomaso H."/>
        </authorList>
    </citation>
    <scope>NUCLEOTIDE SEQUENCE [LARGE SCALE GENOMIC DNA]</scope>
    <source>
        <strain evidence="8 10">17CS1191_2</strain>
    </source>
</reference>
<comment type="caution">
    <text evidence="7">The sequence shown here is derived from an EMBL/GenBank/DDBJ whole genome shotgun (WGS) entry which is preliminary data.</text>
</comment>
<feature type="transmembrane region" description="Helical" evidence="6">
    <location>
        <begin position="129"/>
        <end position="146"/>
    </location>
</feature>
<evidence type="ECO:0000256" key="1">
    <source>
        <dbReference type="ARBA" id="ARBA00004651"/>
    </source>
</evidence>
<feature type="transmembrane region" description="Helical" evidence="6">
    <location>
        <begin position="263"/>
        <end position="285"/>
    </location>
</feature>
<dbReference type="OrthoDB" id="9763003at2"/>
<dbReference type="PANTHER" id="PTHR10010:SF46">
    <property type="entry name" value="SODIUM-DEPENDENT PHOSPHATE TRANSPORT PROTEIN 2B"/>
    <property type="match status" value="1"/>
</dbReference>
<dbReference type="EMBL" id="VBUF01000003">
    <property type="protein sequence ID" value="TLS71884.1"/>
    <property type="molecule type" value="Genomic_DNA"/>
</dbReference>
<proteinExistence type="predicted"/>
<dbReference type="GO" id="GO:0044341">
    <property type="term" value="P:sodium-dependent phosphate transport"/>
    <property type="evidence" value="ECO:0007669"/>
    <property type="project" value="InterPro"/>
</dbReference>
<protein>
    <submittedName>
        <fullName evidence="7">Na+/Pi-cotransporter</fullName>
    </submittedName>
    <submittedName>
        <fullName evidence="8">Na/Pi cotransporter family protein</fullName>
    </submittedName>
</protein>
<dbReference type="AlphaFoldDB" id="A0A1C0B6U9"/>
<sequence>MTKNIAIALGLIVLGYIVISDENFTVILSGIAIFIIGMFFMQDGFKQLSGGLLEDLLQKFTKNNFLSVVTGFISTSIVQSSTITTLLTISFVGAGLITLIQGIGVIFGANLGSTTTAWIVSSLGIDVKISAYAFPMIVFGVILRFLKTNSLKGTGNVLLGLGFIFLGIAYMKDGFDVIKDQIDLASYSMDGYPGILLYILIGLVITVVIQSSAATLAIIITALNADSISYINALSLAIGANVGTVLTAVVASLTSTQDAKRVAGSHVIFNFVTAIFITIFIYQFKDFVDFIAPYLGISETNNGMKLALFHTLYSAFGIVLLFAFIPSIARFLERVIPQKAALASKPKYLSPIVLTNPDASIVAIRKEVINLYENCQKAILHALSLHTTGLTQDNLNQQLKKELSIIDTNLDEIYQTNLKSLYSSIIEYSSFAQEHMFDFQHIKAGEFKRAASLIVEILKDTRDIQKNLNLYLKSKNSYIKEEYNILRKELAEILININILAGLEDEVDQLTQLEVIKSELAQNDLASSEEIDALIREDKIKATMATSYMNDSATGYSIQKKLVEIANILFVNSDLIQKISEVKNETK</sequence>
<evidence type="ECO:0000313" key="9">
    <source>
        <dbReference type="Proteomes" id="UP000093281"/>
    </source>
</evidence>
<comment type="subcellular location">
    <subcellularLocation>
        <location evidence="1">Cell membrane</location>
        <topology evidence="1">Multi-pass membrane protein</topology>
    </subcellularLocation>
</comment>
<feature type="transmembrane region" description="Helical" evidence="6">
    <location>
        <begin position="85"/>
        <end position="109"/>
    </location>
</feature>
<keyword evidence="3 6" id="KW-0812">Transmembrane</keyword>
<evidence type="ECO:0000256" key="4">
    <source>
        <dbReference type="ARBA" id="ARBA00022989"/>
    </source>
</evidence>
<evidence type="ECO:0000256" key="5">
    <source>
        <dbReference type="ARBA" id="ARBA00023136"/>
    </source>
</evidence>
<keyword evidence="5 6" id="KW-0472">Membrane</keyword>
<evidence type="ECO:0000313" key="8">
    <source>
        <dbReference type="EMBL" id="TLS71884.1"/>
    </source>
</evidence>
<feature type="transmembrane region" description="Helical" evidence="6">
    <location>
        <begin position="306"/>
        <end position="329"/>
    </location>
</feature>
<feature type="transmembrane region" description="Helical" evidence="6">
    <location>
        <begin position="195"/>
        <end position="223"/>
    </location>
</feature>
<dbReference type="PANTHER" id="PTHR10010">
    <property type="entry name" value="SOLUTE CARRIER FAMILY 34 SODIUM PHOSPHATE , MEMBER 2-RELATED"/>
    <property type="match status" value="1"/>
</dbReference>
<name>A0A1C0B6U9_9BACT</name>
<dbReference type="GO" id="GO:0005886">
    <property type="term" value="C:plasma membrane"/>
    <property type="evidence" value="ECO:0007669"/>
    <property type="project" value="UniProtKB-SubCell"/>
</dbReference>
<evidence type="ECO:0000313" key="10">
    <source>
        <dbReference type="Proteomes" id="UP000308001"/>
    </source>
</evidence>
<dbReference type="PATRIC" id="fig|544718.51.peg.1090"/>
<evidence type="ECO:0000313" key="7">
    <source>
        <dbReference type="EMBL" id="OCL99304.1"/>
    </source>
</evidence>
<reference evidence="9" key="1">
    <citation type="submission" date="2015-05" db="EMBL/GenBank/DDBJ databases">
        <authorList>
            <person name="Rovetto F."/>
            <person name="Cocolin L."/>
            <person name="Illeghems K."/>
            <person name="Van Nieuwerburgh F."/>
            <person name="Houf K."/>
        </authorList>
    </citation>
    <scope>NUCLEOTIDE SEQUENCE [LARGE SCALE GENOMIC DNA]</scope>
    <source>
        <strain evidence="9">DU22</strain>
    </source>
</reference>
<dbReference type="GO" id="GO:0005436">
    <property type="term" value="F:sodium:phosphate symporter activity"/>
    <property type="evidence" value="ECO:0007669"/>
    <property type="project" value="InterPro"/>
</dbReference>
<feature type="transmembrane region" description="Helical" evidence="6">
    <location>
        <begin position="7"/>
        <end position="40"/>
    </location>
</feature>
<gene>
    <name evidence="7" type="ORF">AAX29_01116</name>
    <name evidence="8" type="ORF">FE246_05525</name>
</gene>
<keyword evidence="2" id="KW-1003">Cell membrane</keyword>
<reference evidence="7" key="2">
    <citation type="submission" date="2015-05" db="EMBL/GenBank/DDBJ databases">
        <authorList>
            <person name="Wang D.B."/>
            <person name="Wang M."/>
        </authorList>
    </citation>
    <scope>NUCLEOTIDE SEQUENCE [LARGE SCALE GENOMIC DNA]</scope>
    <source>
        <strain evidence="7">DU22</strain>
    </source>
</reference>
<dbReference type="InterPro" id="IPR003841">
    <property type="entry name" value="Na/Pi_transpt"/>
</dbReference>
<dbReference type="EMBL" id="LCUJ01000003">
    <property type="protein sequence ID" value="OCL99304.1"/>
    <property type="molecule type" value="Genomic_DNA"/>
</dbReference>
<evidence type="ECO:0000256" key="2">
    <source>
        <dbReference type="ARBA" id="ARBA00022475"/>
    </source>
</evidence>
<feature type="transmembrane region" description="Helical" evidence="6">
    <location>
        <begin position="230"/>
        <end position="251"/>
    </location>
</feature>
<dbReference type="STRING" id="544718.AAX25_01344"/>
<dbReference type="NCBIfam" id="NF037997">
    <property type="entry name" value="Na_Pi_symport"/>
    <property type="match status" value="1"/>
</dbReference>
<organism evidence="7 9">
    <name type="scientific">Aliarcobacter thereius</name>
    <dbReference type="NCBI Taxonomy" id="544718"/>
    <lineage>
        <taxon>Bacteria</taxon>
        <taxon>Pseudomonadati</taxon>
        <taxon>Campylobacterota</taxon>
        <taxon>Epsilonproteobacteria</taxon>
        <taxon>Campylobacterales</taxon>
        <taxon>Arcobacteraceae</taxon>
        <taxon>Aliarcobacter</taxon>
    </lineage>
</organism>
<feature type="transmembrane region" description="Helical" evidence="6">
    <location>
        <begin position="153"/>
        <end position="171"/>
    </location>
</feature>
<evidence type="ECO:0000256" key="6">
    <source>
        <dbReference type="SAM" id="Phobius"/>
    </source>
</evidence>
<dbReference type="RefSeq" id="WP_066186170.1">
    <property type="nucleotide sequence ID" value="NZ_LCUJ01000003.1"/>
</dbReference>
<keyword evidence="4 6" id="KW-1133">Transmembrane helix</keyword>
<dbReference type="Proteomes" id="UP000308001">
    <property type="component" value="Unassembled WGS sequence"/>
</dbReference>
<accession>A0A1C0B6U9</accession>
<dbReference type="Pfam" id="PF02690">
    <property type="entry name" value="Na_Pi_cotrans"/>
    <property type="match status" value="2"/>
</dbReference>
<dbReference type="Proteomes" id="UP000093281">
    <property type="component" value="Unassembled WGS sequence"/>
</dbReference>
<evidence type="ECO:0000256" key="3">
    <source>
        <dbReference type="ARBA" id="ARBA00022692"/>
    </source>
</evidence>